<dbReference type="EMBL" id="BK057794">
    <property type="protein sequence ID" value="DAE92083.1"/>
    <property type="molecule type" value="Genomic_DNA"/>
</dbReference>
<evidence type="ECO:0000256" key="1">
    <source>
        <dbReference type="ARBA" id="ARBA00022801"/>
    </source>
</evidence>
<dbReference type="PROSITE" id="PS51462">
    <property type="entry name" value="NUDIX"/>
    <property type="match status" value="1"/>
</dbReference>
<dbReference type="InterPro" id="IPR015797">
    <property type="entry name" value="NUDIX_hydrolase-like_dom_sf"/>
</dbReference>
<dbReference type="GO" id="GO:0016787">
    <property type="term" value="F:hydrolase activity"/>
    <property type="evidence" value="ECO:0007669"/>
    <property type="project" value="UniProtKB-KW"/>
</dbReference>
<name>A0A8S5RRU1_9CAUD</name>
<organism evidence="3">
    <name type="scientific">Myoviridae sp. ct5xZ3</name>
    <dbReference type="NCBI Taxonomy" id="2827601"/>
    <lineage>
        <taxon>Viruses</taxon>
        <taxon>Duplodnaviria</taxon>
        <taxon>Heunggongvirae</taxon>
        <taxon>Uroviricota</taxon>
        <taxon>Caudoviricetes</taxon>
    </lineage>
</organism>
<dbReference type="PANTHER" id="PTHR43736">
    <property type="entry name" value="ADP-RIBOSE PYROPHOSPHATASE"/>
    <property type="match status" value="1"/>
</dbReference>
<accession>A0A8S5RRU1</accession>
<dbReference type="InterPro" id="IPR000086">
    <property type="entry name" value="NUDIX_hydrolase_dom"/>
</dbReference>
<proteinExistence type="predicted"/>
<evidence type="ECO:0000259" key="2">
    <source>
        <dbReference type="PROSITE" id="PS51462"/>
    </source>
</evidence>
<keyword evidence="1" id="KW-0378">Hydrolase</keyword>
<dbReference type="PANTHER" id="PTHR43736:SF1">
    <property type="entry name" value="DIHYDRONEOPTERIN TRIPHOSPHATE DIPHOSPHATASE"/>
    <property type="match status" value="1"/>
</dbReference>
<dbReference type="Gene3D" id="3.90.79.10">
    <property type="entry name" value="Nucleoside Triphosphate Pyrophosphohydrolase"/>
    <property type="match status" value="1"/>
</dbReference>
<dbReference type="InterPro" id="IPR024459">
    <property type="entry name" value="Acb1-like_N"/>
</dbReference>
<protein>
    <submittedName>
        <fullName evidence="3">Portal</fullName>
    </submittedName>
</protein>
<evidence type="ECO:0000313" key="3">
    <source>
        <dbReference type="EMBL" id="DAE92083.1"/>
    </source>
</evidence>
<dbReference type="PROSITE" id="PS00893">
    <property type="entry name" value="NUDIX_BOX"/>
    <property type="match status" value="1"/>
</dbReference>
<dbReference type="InterPro" id="IPR020084">
    <property type="entry name" value="NUDIX_hydrolase_CS"/>
</dbReference>
<dbReference type="Pfam" id="PF06381">
    <property type="entry name" value="Phage_portal_3"/>
    <property type="match status" value="1"/>
</dbReference>
<feature type="domain" description="Nudix hydrolase" evidence="2">
    <location>
        <begin position="474"/>
        <end position="598"/>
    </location>
</feature>
<reference evidence="3" key="1">
    <citation type="journal article" date="2021" name="Proc. Natl. Acad. Sci. U.S.A.">
        <title>A Catalog of Tens of Thousands of Viruses from Human Metagenomes Reveals Hidden Associations with Chronic Diseases.</title>
        <authorList>
            <person name="Tisza M.J."/>
            <person name="Buck C.B."/>
        </authorList>
    </citation>
    <scope>NUCLEOTIDE SEQUENCE</scope>
    <source>
        <strain evidence="3">Ct5xZ3</strain>
    </source>
</reference>
<dbReference type="SUPFAM" id="SSF55811">
    <property type="entry name" value="Nudix"/>
    <property type="match status" value="1"/>
</dbReference>
<dbReference type="Pfam" id="PF00293">
    <property type="entry name" value="NUDIX"/>
    <property type="match status" value="1"/>
</dbReference>
<sequence>MRIAQRGAAIIDGTQDNFRGDGYSNMLNKAGTKQDNSMAYQYDAEPFVMDMELIRLYEGNGLFAKIINRPAEEAVKHGLDIDFGDEDISEYIEDELDDLGFENKFATAEKWARLYGGAIIVMLVDDGRGLEEPLDWNSVRSLEELRVFDRSIVQPDYTGLYNFNFMDSIDSGEEFGEPEYYQVFSIYGYFTVHRSRCLVFKNGELPEQTTNALYRYWGIPEYVKIKRALRECITAHEDGVKLLERCVQAIYKMKNLSNMLATDDGENKVLQRLQVIDMARGILNSIAIDTDGEDYDYKQQTLTGVKDIIDVTCNMLSAVTDIPQTILFGRSPSGENSTGESDTENYYNMVENIQKQNMKGNARIVVDLKLIQGVKNGRIKQKPKYKVKFAALWSMSETEQTTVEKTKADTEYVKAQTAGLYMDHNAVDPSEVRKQLAKEGEFEIEDLIAEGDLDTTALTQDPETIDNTGEADADQDLGAAAILVVKDGKILCASRSDRQGICGPGGHIEEGETPDNAATREAMEEFNIVPLSLIPFGTYKSSTELYISSKLYFTDQFYGDPEADGVEMLDAQWLSMEELVQKNLFPPFKESLQQFVQFLNGGGENGTEIH</sequence>